<keyword evidence="2" id="KW-1185">Reference proteome</keyword>
<dbReference type="PANTHER" id="PTHR33223:SF11">
    <property type="entry name" value="ELEMENT PROTEIN, PUTATIVE-RELATED"/>
    <property type="match status" value="1"/>
</dbReference>
<name>A0AAD4VFK6_PRUDU</name>
<evidence type="ECO:0000313" key="2">
    <source>
        <dbReference type="Proteomes" id="UP001054821"/>
    </source>
</evidence>
<proteinExistence type="predicted"/>
<dbReference type="PANTHER" id="PTHR33223">
    <property type="entry name" value="CCHC-TYPE DOMAIN-CONTAINING PROTEIN"/>
    <property type="match status" value="1"/>
</dbReference>
<gene>
    <name evidence="1" type="ORF">L3X38_032650</name>
</gene>
<sequence>MYFTQGEQEPFYEAWERFRELLQKCPHRGIIDWMQMHFFYEGFTTANKRMVDFACGGALMERTPQEAFDQFDLLANNNQQWGSEWTKKVGVHEVDTNTAVATQISSLEKKLETLMCAIIPHSPQQVCTICSDPTHPMELCLKVLSKFSKLIRFSDIRMIHIRTPISKGGVTTQIFDGATSNNKLVLAIPSSSKCSLRVSLRNQRWRI</sequence>
<accession>A0AAD4VFK6</accession>
<dbReference type="Proteomes" id="UP001054821">
    <property type="component" value="Chromosome 6"/>
</dbReference>
<dbReference type="EMBL" id="JAJFAZ020000006">
    <property type="protein sequence ID" value="KAI5323578.1"/>
    <property type="molecule type" value="Genomic_DNA"/>
</dbReference>
<protein>
    <recommendedName>
        <fullName evidence="3">Retrotransposon gag domain-containing protein</fullName>
    </recommendedName>
</protein>
<organism evidence="1 2">
    <name type="scientific">Prunus dulcis</name>
    <name type="common">Almond</name>
    <name type="synonym">Amygdalus dulcis</name>
    <dbReference type="NCBI Taxonomy" id="3755"/>
    <lineage>
        <taxon>Eukaryota</taxon>
        <taxon>Viridiplantae</taxon>
        <taxon>Streptophyta</taxon>
        <taxon>Embryophyta</taxon>
        <taxon>Tracheophyta</taxon>
        <taxon>Spermatophyta</taxon>
        <taxon>Magnoliopsida</taxon>
        <taxon>eudicotyledons</taxon>
        <taxon>Gunneridae</taxon>
        <taxon>Pentapetalae</taxon>
        <taxon>rosids</taxon>
        <taxon>fabids</taxon>
        <taxon>Rosales</taxon>
        <taxon>Rosaceae</taxon>
        <taxon>Amygdaloideae</taxon>
        <taxon>Amygdaleae</taxon>
        <taxon>Prunus</taxon>
    </lineage>
</organism>
<comment type="caution">
    <text evidence="1">The sequence shown here is derived from an EMBL/GenBank/DDBJ whole genome shotgun (WGS) entry which is preliminary data.</text>
</comment>
<evidence type="ECO:0008006" key="3">
    <source>
        <dbReference type="Google" id="ProtNLM"/>
    </source>
</evidence>
<reference evidence="1 2" key="1">
    <citation type="journal article" date="2022" name="G3 (Bethesda)">
        <title>Whole-genome sequence and methylome profiling of the almond [Prunus dulcis (Mill.) D.A. Webb] cultivar 'Nonpareil'.</title>
        <authorList>
            <person name="D'Amico-Willman K.M."/>
            <person name="Ouma W.Z."/>
            <person name="Meulia T."/>
            <person name="Sideli G.M."/>
            <person name="Gradziel T.M."/>
            <person name="Fresnedo-Ramirez J."/>
        </authorList>
    </citation>
    <scope>NUCLEOTIDE SEQUENCE [LARGE SCALE GENOMIC DNA]</scope>
    <source>
        <strain evidence="1">Clone GOH B32 T37-40</strain>
    </source>
</reference>
<evidence type="ECO:0000313" key="1">
    <source>
        <dbReference type="EMBL" id="KAI5323578.1"/>
    </source>
</evidence>
<dbReference type="AlphaFoldDB" id="A0AAD4VFK6"/>